<dbReference type="PANTHER" id="PTHR45642:SF95">
    <property type="entry name" value="GDSL-LIKE LIPASE_ACYLHYDROLASE FAMILY PROTEIN, EXPRESSED"/>
    <property type="match status" value="1"/>
</dbReference>
<keyword evidence="2" id="KW-1185">Reference proteome</keyword>
<dbReference type="STRING" id="1590841.A0A2R6QCU2"/>
<dbReference type="Gramene" id="PSS05956">
    <property type="protein sequence ID" value="PSS05956"/>
    <property type="gene ID" value="CEY00_Acc19258"/>
</dbReference>
<dbReference type="Gene3D" id="3.40.50.1110">
    <property type="entry name" value="SGNH hydrolase"/>
    <property type="match status" value="1"/>
</dbReference>
<dbReference type="EMBL" id="NKQK01000017">
    <property type="protein sequence ID" value="PSS05956.1"/>
    <property type="molecule type" value="Genomic_DNA"/>
</dbReference>
<evidence type="ECO:0000313" key="1">
    <source>
        <dbReference type="EMBL" id="PSS05956.1"/>
    </source>
</evidence>
<dbReference type="AlphaFoldDB" id="A0A2R6QCU2"/>
<dbReference type="InParanoid" id="A0A2R6QCU2"/>
<gene>
    <name evidence="1" type="ORF">CEY00_Acc19258</name>
</gene>
<dbReference type="Proteomes" id="UP000241394">
    <property type="component" value="Chromosome LG17"/>
</dbReference>
<proteinExistence type="predicted"/>
<sequence>MGCLPLERTANYFSGHGDGCIESYNVVAKNFNGKLSGLVNKLNNELSGIKLIFSSPYGILMQMVRKPSLYDSGTSRNMEKEKNKRRDEAVTWMEKVEDDVGINLEPSARVKLSHPLDQVIGDITKPMKTRRQVRNEVSKWHPLHVVPLGCLRWVTCAINTIHLLARMQANIFFGMLSILRRRQTVSSLIMW</sequence>
<dbReference type="OrthoDB" id="1600564at2759"/>
<reference evidence="1 2" key="1">
    <citation type="submission" date="2017-07" db="EMBL/GenBank/DDBJ databases">
        <title>An improved, manually edited Actinidia chinensis var. chinensis (kiwifruit) genome highlights the challenges associated with draft genomes and gene prediction in plants.</title>
        <authorList>
            <person name="Pilkington S."/>
            <person name="Crowhurst R."/>
            <person name="Hilario E."/>
            <person name="Nardozza S."/>
            <person name="Fraser L."/>
            <person name="Peng Y."/>
            <person name="Gunaseelan K."/>
            <person name="Simpson R."/>
            <person name="Tahir J."/>
            <person name="Deroles S."/>
            <person name="Templeton K."/>
            <person name="Luo Z."/>
            <person name="Davy M."/>
            <person name="Cheng C."/>
            <person name="Mcneilage M."/>
            <person name="Scaglione D."/>
            <person name="Liu Y."/>
            <person name="Zhang Q."/>
            <person name="Datson P."/>
            <person name="De Silva N."/>
            <person name="Gardiner S."/>
            <person name="Bassett H."/>
            <person name="Chagne D."/>
            <person name="Mccallum J."/>
            <person name="Dzierzon H."/>
            <person name="Deng C."/>
            <person name="Wang Y.-Y."/>
            <person name="Barron N."/>
            <person name="Manako K."/>
            <person name="Bowen J."/>
            <person name="Foster T."/>
            <person name="Erridge Z."/>
            <person name="Tiffin H."/>
            <person name="Waite C."/>
            <person name="Davies K."/>
            <person name="Grierson E."/>
            <person name="Laing W."/>
            <person name="Kirk R."/>
            <person name="Chen X."/>
            <person name="Wood M."/>
            <person name="Montefiori M."/>
            <person name="Brummell D."/>
            <person name="Schwinn K."/>
            <person name="Catanach A."/>
            <person name="Fullerton C."/>
            <person name="Li D."/>
            <person name="Meiyalaghan S."/>
            <person name="Nieuwenhuizen N."/>
            <person name="Read N."/>
            <person name="Prakash R."/>
            <person name="Hunter D."/>
            <person name="Zhang H."/>
            <person name="Mckenzie M."/>
            <person name="Knabel M."/>
            <person name="Harris A."/>
            <person name="Allan A."/>
            <person name="Chen A."/>
            <person name="Janssen B."/>
            <person name="Plunkett B."/>
            <person name="Dwamena C."/>
            <person name="Voogd C."/>
            <person name="Leif D."/>
            <person name="Lafferty D."/>
            <person name="Souleyre E."/>
            <person name="Varkonyi-Gasic E."/>
            <person name="Gambi F."/>
            <person name="Hanley J."/>
            <person name="Yao J.-L."/>
            <person name="Cheung J."/>
            <person name="David K."/>
            <person name="Warren B."/>
            <person name="Marsh K."/>
            <person name="Snowden K."/>
            <person name="Lin-Wang K."/>
            <person name="Brian L."/>
            <person name="Martinez-Sanchez M."/>
            <person name="Wang M."/>
            <person name="Ileperuma N."/>
            <person name="Macnee N."/>
            <person name="Campin R."/>
            <person name="Mcatee P."/>
            <person name="Drummond R."/>
            <person name="Espley R."/>
            <person name="Ireland H."/>
            <person name="Wu R."/>
            <person name="Atkinson R."/>
            <person name="Karunairetnam S."/>
            <person name="Bulley S."/>
            <person name="Chunkath S."/>
            <person name="Hanley Z."/>
            <person name="Storey R."/>
            <person name="Thrimawithana A."/>
            <person name="Thomson S."/>
            <person name="David C."/>
            <person name="Testolin R."/>
        </authorList>
    </citation>
    <scope>NUCLEOTIDE SEQUENCE [LARGE SCALE GENOMIC DNA]</scope>
    <source>
        <strain evidence="2">cv. Red5</strain>
        <tissue evidence="1">Young leaf</tissue>
    </source>
</reference>
<protein>
    <submittedName>
        <fullName evidence="1">GDSL esterase/lipase</fullName>
    </submittedName>
</protein>
<dbReference type="InterPro" id="IPR050592">
    <property type="entry name" value="GDSL_lipolytic_enzyme"/>
</dbReference>
<name>A0A2R6QCU2_ACTCC</name>
<organism evidence="1 2">
    <name type="scientific">Actinidia chinensis var. chinensis</name>
    <name type="common">Chinese soft-hair kiwi</name>
    <dbReference type="NCBI Taxonomy" id="1590841"/>
    <lineage>
        <taxon>Eukaryota</taxon>
        <taxon>Viridiplantae</taxon>
        <taxon>Streptophyta</taxon>
        <taxon>Embryophyta</taxon>
        <taxon>Tracheophyta</taxon>
        <taxon>Spermatophyta</taxon>
        <taxon>Magnoliopsida</taxon>
        <taxon>eudicotyledons</taxon>
        <taxon>Gunneridae</taxon>
        <taxon>Pentapetalae</taxon>
        <taxon>asterids</taxon>
        <taxon>Ericales</taxon>
        <taxon>Actinidiaceae</taxon>
        <taxon>Actinidia</taxon>
    </lineage>
</organism>
<evidence type="ECO:0000313" key="2">
    <source>
        <dbReference type="Proteomes" id="UP000241394"/>
    </source>
</evidence>
<dbReference type="PANTHER" id="PTHR45642">
    <property type="entry name" value="GDSL ESTERASE/LIPASE EXL3"/>
    <property type="match status" value="1"/>
</dbReference>
<accession>A0A2R6QCU2</accession>
<comment type="caution">
    <text evidence="1">The sequence shown here is derived from an EMBL/GenBank/DDBJ whole genome shotgun (WGS) entry which is preliminary data.</text>
</comment>
<dbReference type="InterPro" id="IPR036514">
    <property type="entry name" value="SGNH_hydro_sf"/>
</dbReference>
<reference evidence="2" key="2">
    <citation type="journal article" date="2018" name="BMC Genomics">
        <title>A manually annotated Actinidia chinensis var. chinensis (kiwifruit) genome highlights the challenges associated with draft genomes and gene prediction in plants.</title>
        <authorList>
            <person name="Pilkington S.M."/>
            <person name="Crowhurst R."/>
            <person name="Hilario E."/>
            <person name="Nardozza S."/>
            <person name="Fraser L."/>
            <person name="Peng Y."/>
            <person name="Gunaseelan K."/>
            <person name="Simpson R."/>
            <person name="Tahir J."/>
            <person name="Deroles S.C."/>
            <person name="Templeton K."/>
            <person name="Luo Z."/>
            <person name="Davy M."/>
            <person name="Cheng C."/>
            <person name="McNeilage M."/>
            <person name="Scaglione D."/>
            <person name="Liu Y."/>
            <person name="Zhang Q."/>
            <person name="Datson P."/>
            <person name="De Silva N."/>
            <person name="Gardiner S.E."/>
            <person name="Bassett H."/>
            <person name="Chagne D."/>
            <person name="McCallum J."/>
            <person name="Dzierzon H."/>
            <person name="Deng C."/>
            <person name="Wang Y.Y."/>
            <person name="Barron L."/>
            <person name="Manako K."/>
            <person name="Bowen J."/>
            <person name="Foster T.M."/>
            <person name="Erridge Z.A."/>
            <person name="Tiffin H."/>
            <person name="Waite C.N."/>
            <person name="Davies K.M."/>
            <person name="Grierson E.P."/>
            <person name="Laing W.A."/>
            <person name="Kirk R."/>
            <person name="Chen X."/>
            <person name="Wood M."/>
            <person name="Montefiori M."/>
            <person name="Brummell D.A."/>
            <person name="Schwinn K.E."/>
            <person name="Catanach A."/>
            <person name="Fullerton C."/>
            <person name="Li D."/>
            <person name="Meiyalaghan S."/>
            <person name="Nieuwenhuizen N."/>
            <person name="Read N."/>
            <person name="Prakash R."/>
            <person name="Hunter D."/>
            <person name="Zhang H."/>
            <person name="McKenzie M."/>
            <person name="Knabel M."/>
            <person name="Harris A."/>
            <person name="Allan A.C."/>
            <person name="Gleave A."/>
            <person name="Chen A."/>
            <person name="Janssen B.J."/>
            <person name="Plunkett B."/>
            <person name="Ampomah-Dwamena C."/>
            <person name="Voogd C."/>
            <person name="Leif D."/>
            <person name="Lafferty D."/>
            <person name="Souleyre E.J.F."/>
            <person name="Varkonyi-Gasic E."/>
            <person name="Gambi F."/>
            <person name="Hanley J."/>
            <person name="Yao J.L."/>
            <person name="Cheung J."/>
            <person name="David K.M."/>
            <person name="Warren B."/>
            <person name="Marsh K."/>
            <person name="Snowden K.C."/>
            <person name="Lin-Wang K."/>
            <person name="Brian L."/>
            <person name="Martinez-Sanchez M."/>
            <person name="Wang M."/>
            <person name="Ileperuma N."/>
            <person name="Macnee N."/>
            <person name="Campin R."/>
            <person name="McAtee P."/>
            <person name="Drummond R.S.M."/>
            <person name="Espley R.V."/>
            <person name="Ireland H.S."/>
            <person name="Wu R."/>
            <person name="Atkinson R.G."/>
            <person name="Karunairetnam S."/>
            <person name="Bulley S."/>
            <person name="Chunkath S."/>
            <person name="Hanley Z."/>
            <person name="Storey R."/>
            <person name="Thrimawithana A.H."/>
            <person name="Thomson S."/>
            <person name="David C."/>
            <person name="Testolin R."/>
            <person name="Huang H."/>
            <person name="Hellens R.P."/>
            <person name="Schaffer R.J."/>
        </authorList>
    </citation>
    <scope>NUCLEOTIDE SEQUENCE [LARGE SCALE GENOMIC DNA]</scope>
    <source>
        <strain evidence="2">cv. Red5</strain>
    </source>
</reference>